<dbReference type="EMBL" id="RWGY01000029">
    <property type="protein sequence ID" value="TVU20565.1"/>
    <property type="molecule type" value="Genomic_DNA"/>
</dbReference>
<feature type="region of interest" description="Disordered" evidence="1">
    <location>
        <begin position="145"/>
        <end position="192"/>
    </location>
</feature>
<feature type="compositionally biased region" description="Low complexity" evidence="1">
    <location>
        <begin position="167"/>
        <end position="181"/>
    </location>
</feature>
<dbReference type="AlphaFoldDB" id="A0A5J9UA91"/>
<feature type="region of interest" description="Disordered" evidence="1">
    <location>
        <begin position="1"/>
        <end position="33"/>
    </location>
</feature>
<feature type="compositionally biased region" description="Basic and acidic residues" evidence="1">
    <location>
        <begin position="306"/>
        <end position="319"/>
    </location>
</feature>
<feature type="compositionally biased region" description="Basic residues" evidence="1">
    <location>
        <begin position="365"/>
        <end position="375"/>
    </location>
</feature>
<protein>
    <submittedName>
        <fullName evidence="2">Uncharacterized protein</fullName>
    </submittedName>
</protein>
<dbReference type="Gramene" id="TVU20565">
    <property type="protein sequence ID" value="TVU20565"/>
    <property type="gene ID" value="EJB05_36779"/>
</dbReference>
<evidence type="ECO:0000313" key="2">
    <source>
        <dbReference type="EMBL" id="TVU20565.1"/>
    </source>
</evidence>
<keyword evidence="3" id="KW-1185">Reference proteome</keyword>
<reference evidence="2 3" key="1">
    <citation type="journal article" date="2019" name="Sci. Rep.">
        <title>A high-quality genome of Eragrostis curvula grass provides insights into Poaceae evolution and supports new strategies to enhance forage quality.</title>
        <authorList>
            <person name="Carballo J."/>
            <person name="Santos B.A.C.M."/>
            <person name="Zappacosta D."/>
            <person name="Garbus I."/>
            <person name="Selva J.P."/>
            <person name="Gallo C.A."/>
            <person name="Diaz A."/>
            <person name="Albertini E."/>
            <person name="Caccamo M."/>
            <person name="Echenique V."/>
        </authorList>
    </citation>
    <scope>NUCLEOTIDE SEQUENCE [LARGE SCALE GENOMIC DNA]</scope>
    <source>
        <strain evidence="3">cv. Victoria</strain>
        <tissue evidence="2">Leaf</tissue>
    </source>
</reference>
<sequence length="439" mass="48290">RLEGGGKSLNRPSFHDSRLKPASHLFSPTLPTHTTAEIAAAGQNLPPSRASSSPAKVRIPPVARSPPLVFYLHRRPEPYLLLLLACRPGPRRQPGRDVKEDSGSKEARWISGDVEEAVGADLVGGVEALWRGASANRVLWLGDGRRGAASSSSGGGGALPRREAVALEEASSVARQRSSRSGGDDEHRGLNSIYSGEPWVAVAADRTCRTTDRYSSKLLTNMAPKNSKLRKGVDDSENKELTSNSRGALAEKKGGKRKQSLAEKKGGKPKEELAEKKAGKLKEDIENGDNEDMGQRNQKKKKKKEKMVEKKAGKLKEDIENGDNEDMGQRNQKKKKKKEKMVEKKAGKLKEHTENGDNEDMGQKNQKKKKEKKGNKVTQEQVENNRTRLKKMQSETVDTTERSDGPLDIDEKSEAADPTNSEVPEHFAIFTVDILLIVE</sequence>
<evidence type="ECO:0000256" key="1">
    <source>
        <dbReference type="SAM" id="MobiDB-lite"/>
    </source>
</evidence>
<feature type="compositionally biased region" description="Basic and acidic residues" evidence="1">
    <location>
        <begin position="399"/>
        <end position="415"/>
    </location>
</feature>
<feature type="non-terminal residue" evidence="2">
    <location>
        <position position="1"/>
    </location>
</feature>
<name>A0A5J9UA91_9POAL</name>
<evidence type="ECO:0000313" key="3">
    <source>
        <dbReference type="Proteomes" id="UP000324897"/>
    </source>
</evidence>
<feature type="region of interest" description="Disordered" evidence="1">
    <location>
        <begin position="40"/>
        <end position="59"/>
    </location>
</feature>
<feature type="compositionally biased region" description="Basic and acidic residues" evidence="1">
    <location>
        <begin position="260"/>
        <end position="285"/>
    </location>
</feature>
<dbReference type="Proteomes" id="UP000324897">
    <property type="component" value="Chromosome 7"/>
</dbReference>
<feature type="compositionally biased region" description="Basic and acidic residues" evidence="1">
    <location>
        <begin position="231"/>
        <end position="240"/>
    </location>
</feature>
<feature type="compositionally biased region" description="Basic and acidic residues" evidence="1">
    <location>
        <begin position="340"/>
        <end position="355"/>
    </location>
</feature>
<comment type="caution">
    <text evidence="2">The sequence shown here is derived from an EMBL/GenBank/DDBJ whole genome shotgun (WGS) entry which is preliminary data.</text>
</comment>
<organism evidence="2 3">
    <name type="scientific">Eragrostis curvula</name>
    <name type="common">weeping love grass</name>
    <dbReference type="NCBI Taxonomy" id="38414"/>
    <lineage>
        <taxon>Eukaryota</taxon>
        <taxon>Viridiplantae</taxon>
        <taxon>Streptophyta</taxon>
        <taxon>Embryophyta</taxon>
        <taxon>Tracheophyta</taxon>
        <taxon>Spermatophyta</taxon>
        <taxon>Magnoliopsida</taxon>
        <taxon>Liliopsida</taxon>
        <taxon>Poales</taxon>
        <taxon>Poaceae</taxon>
        <taxon>PACMAD clade</taxon>
        <taxon>Chloridoideae</taxon>
        <taxon>Eragrostideae</taxon>
        <taxon>Eragrostidinae</taxon>
        <taxon>Eragrostis</taxon>
    </lineage>
</organism>
<proteinExistence type="predicted"/>
<gene>
    <name evidence="2" type="ORF">EJB05_36779</name>
</gene>
<feature type="region of interest" description="Disordered" evidence="1">
    <location>
        <begin position="219"/>
        <end position="421"/>
    </location>
</feature>
<feature type="compositionally biased region" description="Polar residues" evidence="1">
    <location>
        <begin position="45"/>
        <end position="54"/>
    </location>
</feature>
<accession>A0A5J9UA91</accession>